<evidence type="ECO:0000313" key="4">
    <source>
        <dbReference type="Proteomes" id="UP001501257"/>
    </source>
</evidence>
<protein>
    <recommendedName>
        <fullName evidence="5">Acyl-CoA thioester hydrolase</fullName>
    </recommendedName>
</protein>
<comment type="caution">
    <text evidence="3">The sequence shown here is derived from an EMBL/GenBank/DDBJ whole genome shotgun (WGS) entry which is preliminary data.</text>
</comment>
<dbReference type="EMBL" id="BAABLK010000037">
    <property type="protein sequence ID" value="GAA5228325.1"/>
    <property type="molecule type" value="Genomic_DNA"/>
</dbReference>
<gene>
    <name evidence="3" type="ORF">GCM10025778_28590</name>
</gene>
<organism evidence="3 4">
    <name type="scientific">Paeniglutamicibacter antarcticus</name>
    <dbReference type="NCBI Taxonomy" id="494023"/>
    <lineage>
        <taxon>Bacteria</taxon>
        <taxon>Bacillati</taxon>
        <taxon>Actinomycetota</taxon>
        <taxon>Actinomycetes</taxon>
        <taxon>Micrococcales</taxon>
        <taxon>Micrococcaceae</taxon>
        <taxon>Paeniglutamicibacter</taxon>
    </lineage>
</organism>
<dbReference type="Pfam" id="PF13279">
    <property type="entry name" value="4HBT_2"/>
    <property type="match status" value="1"/>
</dbReference>
<dbReference type="Proteomes" id="UP001501257">
    <property type="component" value="Unassembled WGS sequence"/>
</dbReference>
<evidence type="ECO:0008006" key="5">
    <source>
        <dbReference type="Google" id="ProtNLM"/>
    </source>
</evidence>
<dbReference type="Gene3D" id="3.10.129.10">
    <property type="entry name" value="Hotdog Thioesterase"/>
    <property type="match status" value="1"/>
</dbReference>
<evidence type="ECO:0000256" key="1">
    <source>
        <dbReference type="ARBA" id="ARBA00005953"/>
    </source>
</evidence>
<dbReference type="InterPro" id="IPR050563">
    <property type="entry name" value="4-hydroxybenzoyl-CoA_TE"/>
</dbReference>
<name>A0ABP9TTP4_9MICC</name>
<comment type="similarity">
    <text evidence="1">Belongs to the 4-hydroxybenzoyl-CoA thioesterase family.</text>
</comment>
<dbReference type="PANTHER" id="PTHR31793">
    <property type="entry name" value="4-HYDROXYBENZOYL-COA THIOESTERASE FAMILY MEMBER"/>
    <property type="match status" value="1"/>
</dbReference>
<accession>A0ABP9TTP4</accession>
<dbReference type="SUPFAM" id="SSF54637">
    <property type="entry name" value="Thioesterase/thiol ester dehydrase-isomerase"/>
    <property type="match status" value="1"/>
</dbReference>
<dbReference type="CDD" id="cd00586">
    <property type="entry name" value="4HBT"/>
    <property type="match status" value="1"/>
</dbReference>
<keyword evidence="4" id="KW-1185">Reference proteome</keyword>
<dbReference type="RefSeq" id="WP_210099385.1">
    <property type="nucleotide sequence ID" value="NZ_BAABLK010000037.1"/>
</dbReference>
<dbReference type="InterPro" id="IPR029069">
    <property type="entry name" value="HotDog_dom_sf"/>
</dbReference>
<reference evidence="4" key="1">
    <citation type="journal article" date="2019" name="Int. J. Syst. Evol. Microbiol.">
        <title>The Global Catalogue of Microorganisms (GCM) 10K type strain sequencing project: providing services to taxonomists for standard genome sequencing and annotation.</title>
        <authorList>
            <consortium name="The Broad Institute Genomics Platform"/>
            <consortium name="The Broad Institute Genome Sequencing Center for Infectious Disease"/>
            <person name="Wu L."/>
            <person name="Ma J."/>
        </authorList>
    </citation>
    <scope>NUCLEOTIDE SEQUENCE [LARGE SCALE GENOMIC DNA]</scope>
    <source>
        <strain evidence="4">JCM 18952</strain>
    </source>
</reference>
<proteinExistence type="inferred from homology"/>
<evidence type="ECO:0000256" key="2">
    <source>
        <dbReference type="ARBA" id="ARBA00022801"/>
    </source>
</evidence>
<keyword evidence="2" id="KW-0378">Hydrolase</keyword>
<evidence type="ECO:0000313" key="3">
    <source>
        <dbReference type="EMBL" id="GAA5228325.1"/>
    </source>
</evidence>
<sequence length="157" mass="17057">MSVDTIAAANDPYEFEMQLRWSDQDALGHVNNARVITLMEEARIRWSRFASGDGAARFGSGLVVASLSVDYLRQVHYTPTLLMRVGVVRIGTKSFTVRHVGLLDGDAVFDGTTVMVPLGPGGRSSRALDDVERSWLEASMMDAVAKRGGENPATQDA</sequence>
<dbReference type="PANTHER" id="PTHR31793:SF27">
    <property type="entry name" value="NOVEL THIOESTERASE SUPERFAMILY DOMAIN AND SAPOSIN A-TYPE DOMAIN CONTAINING PROTEIN (0610012H03RIK)"/>
    <property type="match status" value="1"/>
</dbReference>